<accession>A0A3R9QDG8</accession>
<protein>
    <submittedName>
        <fullName evidence="1">Uncharacterized protein</fullName>
    </submittedName>
</protein>
<organism evidence="1 2">
    <name type="scientific">Edaphobacter aggregans</name>
    <dbReference type="NCBI Taxonomy" id="570835"/>
    <lineage>
        <taxon>Bacteria</taxon>
        <taxon>Pseudomonadati</taxon>
        <taxon>Acidobacteriota</taxon>
        <taxon>Terriglobia</taxon>
        <taxon>Terriglobales</taxon>
        <taxon>Acidobacteriaceae</taxon>
        <taxon>Edaphobacter</taxon>
    </lineage>
</organism>
<dbReference type="EMBL" id="RSDW01000001">
    <property type="protein sequence ID" value="RSL18697.1"/>
    <property type="molecule type" value="Genomic_DNA"/>
</dbReference>
<dbReference type="AlphaFoldDB" id="A0A3R9QDG8"/>
<reference evidence="1 2" key="1">
    <citation type="submission" date="2018-12" db="EMBL/GenBank/DDBJ databases">
        <title>Sequencing of bacterial isolates from soil warming experiment in Harvard Forest, Massachusetts, USA.</title>
        <authorList>
            <person name="Deangelis K."/>
        </authorList>
    </citation>
    <scope>NUCLEOTIDE SEQUENCE [LARGE SCALE GENOMIC DNA]</scope>
    <source>
        <strain evidence="1 2">EB153</strain>
    </source>
</reference>
<name>A0A3R9QDG8_9BACT</name>
<proteinExistence type="predicted"/>
<keyword evidence="2" id="KW-1185">Reference proteome</keyword>
<gene>
    <name evidence="1" type="ORF">EDE15_4296</name>
</gene>
<evidence type="ECO:0000313" key="1">
    <source>
        <dbReference type="EMBL" id="RSL18697.1"/>
    </source>
</evidence>
<evidence type="ECO:0000313" key="2">
    <source>
        <dbReference type="Proteomes" id="UP000269669"/>
    </source>
</evidence>
<dbReference type="Proteomes" id="UP000269669">
    <property type="component" value="Unassembled WGS sequence"/>
</dbReference>
<sequence length="53" mass="5852">MALLIQQYKLAQSLVIGKFVAKLPLIPFGGTRSSRIVVGSVVFELPTIRNPRK</sequence>
<comment type="caution">
    <text evidence="1">The sequence shown here is derived from an EMBL/GenBank/DDBJ whole genome shotgun (WGS) entry which is preliminary data.</text>
</comment>